<feature type="signal peptide" evidence="2">
    <location>
        <begin position="1"/>
        <end position="23"/>
    </location>
</feature>
<reference evidence="3 4" key="1">
    <citation type="submission" date="2016-03" db="EMBL/GenBank/DDBJ databases">
        <authorList>
            <person name="Devillers H."/>
        </authorList>
    </citation>
    <scope>NUCLEOTIDE SEQUENCE [LARGE SCALE GENOMIC DNA]</scope>
    <source>
        <strain evidence="3">CBS 11717</strain>
    </source>
</reference>
<evidence type="ECO:0000313" key="3">
    <source>
        <dbReference type="EMBL" id="SCU86476.1"/>
    </source>
</evidence>
<evidence type="ECO:0000256" key="2">
    <source>
        <dbReference type="SAM" id="SignalP"/>
    </source>
</evidence>
<keyword evidence="4" id="KW-1185">Reference proteome</keyword>
<dbReference type="STRING" id="1230905.A0A1G4J8Z7"/>
<dbReference type="AlphaFoldDB" id="A0A1G4J8Z7"/>
<dbReference type="OrthoDB" id="3260408at2759"/>
<dbReference type="EMBL" id="LT598463">
    <property type="protein sequence ID" value="SCU86476.1"/>
    <property type="molecule type" value="Genomic_DNA"/>
</dbReference>
<organism evidence="3 4">
    <name type="scientific">Lachancea mirantina</name>
    <dbReference type="NCBI Taxonomy" id="1230905"/>
    <lineage>
        <taxon>Eukaryota</taxon>
        <taxon>Fungi</taxon>
        <taxon>Dikarya</taxon>
        <taxon>Ascomycota</taxon>
        <taxon>Saccharomycotina</taxon>
        <taxon>Saccharomycetes</taxon>
        <taxon>Saccharomycetales</taxon>
        <taxon>Saccharomycetaceae</taxon>
        <taxon>Lachancea</taxon>
    </lineage>
</organism>
<name>A0A1G4J8Z7_9SACH</name>
<keyword evidence="2" id="KW-0732">Signal</keyword>
<protein>
    <submittedName>
        <fullName evidence="3">LAMI_0D02234g1_1</fullName>
    </submittedName>
</protein>
<dbReference type="Proteomes" id="UP000191024">
    <property type="component" value="Chromosome D"/>
</dbReference>
<gene>
    <name evidence="3" type="ORF">LAMI_0D02234G</name>
</gene>
<evidence type="ECO:0000313" key="4">
    <source>
        <dbReference type="Proteomes" id="UP000191024"/>
    </source>
</evidence>
<sequence length="592" mass="68396">MAKFYKLILALLFLAVGYQQIERYCVNNEDAAICEKVLLSRNVWLQQNAVPWWETNVEPLRAKYVAPQIDTLAKYEKKMCEWTTPRAKVAFYTAKDAFDQNVRPFALKWYKTAQFKVQFYYQVNLASSVRHLQNVYNKWIFQDGAVQRFGRGTYSRVSAMGEFVRNGVATALEKFSAAREDFIDRPKRTSSFEAALGETTAESLEQEPATGDDIFEDETITLTSVIIETVTLSDGEFGAPAVSSLASESGALNLATDSTVELSVTELVQDEFEAWANAIERKAANTIAHFNHDVESLVQERLDQIHPDVTALLRNITNQSQAFYQAINKAIMDVNCTAEIDPETNETIYFDRHGTQLDRYITRPLMRELFNRTHVYVDESLDHVGGRLEAFVKEIDAAVDLMRHDHLEIYEEWGDVMVSEWSRRMAYVDVVAALEEDDLNKKQHENWKDFLHLKKLVIGVRDKLINHPAQLHQLQEFLNEIQVTLRALQRESGEYLFILRSKANLAFQSREKLEREREEQERLKRERDELERQKELERQLELESIKKEHEAATTPELQVKEELSVQTVQDQVNASTKLREAQNFNSQVSYNA</sequence>
<proteinExistence type="predicted"/>
<keyword evidence="1" id="KW-0175">Coiled coil</keyword>
<feature type="coiled-coil region" evidence="1">
    <location>
        <begin position="471"/>
        <end position="543"/>
    </location>
</feature>
<feature type="chain" id="PRO_5009235934" evidence="2">
    <location>
        <begin position="24"/>
        <end position="592"/>
    </location>
</feature>
<evidence type="ECO:0000256" key="1">
    <source>
        <dbReference type="SAM" id="Coils"/>
    </source>
</evidence>
<accession>A0A1G4J8Z7</accession>